<organism evidence="1 2">
    <name type="scientific">Mycolicibacterium frederiksbergense</name>
    <dbReference type="NCBI Taxonomy" id="117567"/>
    <lineage>
        <taxon>Bacteria</taxon>
        <taxon>Bacillati</taxon>
        <taxon>Actinomycetota</taxon>
        <taxon>Actinomycetes</taxon>
        <taxon>Mycobacteriales</taxon>
        <taxon>Mycobacteriaceae</taxon>
        <taxon>Mycolicibacterium</taxon>
    </lineage>
</organism>
<reference evidence="1 2" key="1">
    <citation type="submission" date="2023-04" db="EMBL/GenBank/DDBJ databases">
        <title>Forest soil microbial communities from Buena Vista Peninsula, Colon Province, Panama.</title>
        <authorList>
            <person name="Bouskill N."/>
        </authorList>
    </citation>
    <scope>NUCLEOTIDE SEQUENCE [LARGE SCALE GENOMIC DNA]</scope>
    <source>
        <strain evidence="1 2">AC80</strain>
    </source>
</reference>
<evidence type="ECO:0000313" key="1">
    <source>
        <dbReference type="EMBL" id="MDH6198562.1"/>
    </source>
</evidence>
<proteinExistence type="predicted"/>
<sequence length="186" mass="20742">MWTQELARAHRMAARLRAGTVWLNTFKMISDLGRVAKGFPVSVSFVSAALERITERVNRLGDVEDPGTPTPLLTIDEFFDGNDVVGSIGCNLYPEVDPQVVRAALVRIAERPDVYDVRVAIYSFDDPDWPYAERVVIATTSTPAEVMDWFPEDLAPSDAWVGPEEGFNTEPYELAAGSSMVICWWD</sequence>
<keyword evidence="2" id="KW-1185">Reference proteome</keyword>
<evidence type="ECO:0000313" key="2">
    <source>
        <dbReference type="Proteomes" id="UP001160130"/>
    </source>
</evidence>
<dbReference type="InterPro" id="IPR016163">
    <property type="entry name" value="Ald_DH_C"/>
</dbReference>
<dbReference type="Gene3D" id="3.40.309.10">
    <property type="entry name" value="Aldehyde Dehydrogenase, Chain A, domain 2"/>
    <property type="match status" value="1"/>
</dbReference>
<name>A0ABT6L6J2_9MYCO</name>
<comment type="caution">
    <text evidence="1">The sequence shown here is derived from an EMBL/GenBank/DDBJ whole genome shotgun (WGS) entry which is preliminary data.</text>
</comment>
<gene>
    <name evidence="1" type="ORF">M2272_005221</name>
</gene>
<dbReference type="EMBL" id="JARXVE010000011">
    <property type="protein sequence ID" value="MDH6198562.1"/>
    <property type="molecule type" value="Genomic_DNA"/>
</dbReference>
<accession>A0ABT6L6J2</accession>
<evidence type="ECO:0008006" key="3">
    <source>
        <dbReference type="Google" id="ProtNLM"/>
    </source>
</evidence>
<dbReference type="Proteomes" id="UP001160130">
    <property type="component" value="Unassembled WGS sequence"/>
</dbReference>
<protein>
    <recommendedName>
        <fullName evidence="3">DUF4253 domain-containing protein</fullName>
    </recommendedName>
</protein>